<feature type="region of interest" description="Disordered" evidence="2">
    <location>
        <begin position="237"/>
        <end position="298"/>
    </location>
</feature>
<dbReference type="GO" id="GO:0003677">
    <property type="term" value="F:DNA binding"/>
    <property type="evidence" value="ECO:0007669"/>
    <property type="project" value="UniProtKB-KW"/>
</dbReference>
<feature type="compositionally biased region" description="Basic and acidic residues" evidence="2">
    <location>
        <begin position="72"/>
        <end position="82"/>
    </location>
</feature>
<evidence type="ECO:0000313" key="4">
    <source>
        <dbReference type="EMBL" id="PAV63516.1"/>
    </source>
</evidence>
<evidence type="ECO:0000259" key="3">
    <source>
        <dbReference type="SMART" id="SM00674"/>
    </source>
</evidence>
<proteinExistence type="predicted"/>
<feature type="compositionally biased region" description="Polar residues" evidence="2">
    <location>
        <begin position="277"/>
        <end position="298"/>
    </location>
</feature>
<name>A0A2A2JNX2_9BILA</name>
<sequence length="367" mass="41757">MPCLPANVLRLLYSKFDISDENAQITEAEIQLAGRIEHLLRRHEKEDVITAEIGISVGTAKNKKLSNEATDPDYRPEREKQGPPKPIELPSPEQSQSDKIDFSGRWISKADVERALAYYRGTKKRTRSIESMNHRFKWIKDKHHITKLLKFEKQGAITPTKRVGLTNVQDELHKRVQAVMSGREELIPSVHDLRKMAKKIAEEHSIANFSASPLWITRFKRKYNYPIRVVPKAGEGKWPVKKKRPKTGVQVDQNGEGVDASGATTSSPKRRKATVPHKNSTPSLGTSSAPNPHSITLHNMDNHRLHHSMPLHQQNNRHVHQSAEQFVEQQDLQAQAFNNFGQIIDNDGNVLYYMSNQSNRGIYSMAH</sequence>
<evidence type="ECO:0000256" key="2">
    <source>
        <dbReference type="SAM" id="MobiDB-lite"/>
    </source>
</evidence>
<evidence type="ECO:0000256" key="1">
    <source>
        <dbReference type="ARBA" id="ARBA00023125"/>
    </source>
</evidence>
<dbReference type="Gene3D" id="1.10.10.60">
    <property type="entry name" value="Homeodomain-like"/>
    <property type="match status" value="1"/>
</dbReference>
<feature type="region of interest" description="Disordered" evidence="2">
    <location>
        <begin position="62"/>
        <end position="99"/>
    </location>
</feature>
<reference evidence="4 5" key="1">
    <citation type="journal article" date="2017" name="Curr. Biol.">
        <title>Genome architecture and evolution of a unichromosomal asexual nematode.</title>
        <authorList>
            <person name="Fradin H."/>
            <person name="Zegar C."/>
            <person name="Gutwein M."/>
            <person name="Lucas J."/>
            <person name="Kovtun M."/>
            <person name="Corcoran D."/>
            <person name="Baugh L.R."/>
            <person name="Kiontke K."/>
            <person name="Gunsalus K."/>
            <person name="Fitch D.H."/>
            <person name="Piano F."/>
        </authorList>
    </citation>
    <scope>NUCLEOTIDE SEQUENCE [LARGE SCALE GENOMIC DNA]</scope>
    <source>
        <strain evidence="4">PF1309</strain>
    </source>
</reference>
<keyword evidence="5" id="KW-1185">Reference proteome</keyword>
<accession>A0A2A2JNX2</accession>
<comment type="caution">
    <text evidence="4">The sequence shown here is derived from an EMBL/GenBank/DDBJ whole genome shotgun (WGS) entry which is preliminary data.</text>
</comment>
<keyword evidence="1" id="KW-0238">DNA-binding</keyword>
<organism evidence="4 5">
    <name type="scientific">Diploscapter pachys</name>
    <dbReference type="NCBI Taxonomy" id="2018661"/>
    <lineage>
        <taxon>Eukaryota</taxon>
        <taxon>Metazoa</taxon>
        <taxon>Ecdysozoa</taxon>
        <taxon>Nematoda</taxon>
        <taxon>Chromadorea</taxon>
        <taxon>Rhabditida</taxon>
        <taxon>Rhabditina</taxon>
        <taxon>Rhabditomorpha</taxon>
        <taxon>Rhabditoidea</taxon>
        <taxon>Rhabditidae</taxon>
        <taxon>Diploscapter</taxon>
    </lineage>
</organism>
<dbReference type="OrthoDB" id="5873769at2759"/>
<dbReference type="SMART" id="SM00674">
    <property type="entry name" value="CENPB"/>
    <property type="match status" value="1"/>
</dbReference>
<dbReference type="AlphaFoldDB" id="A0A2A2JNX2"/>
<gene>
    <name evidence="4" type="ORF">WR25_07686</name>
</gene>
<dbReference type="EMBL" id="LIAE01010301">
    <property type="protein sequence ID" value="PAV63516.1"/>
    <property type="molecule type" value="Genomic_DNA"/>
</dbReference>
<protein>
    <recommendedName>
        <fullName evidence="3">HTH CENPB-type domain-containing protein</fullName>
    </recommendedName>
</protein>
<dbReference type="Proteomes" id="UP000218231">
    <property type="component" value="Unassembled WGS sequence"/>
</dbReference>
<dbReference type="InterPro" id="IPR006600">
    <property type="entry name" value="HTH_CenpB_DNA-bd_dom"/>
</dbReference>
<evidence type="ECO:0000313" key="5">
    <source>
        <dbReference type="Proteomes" id="UP000218231"/>
    </source>
</evidence>
<feature type="domain" description="HTH CENPB-type" evidence="3">
    <location>
        <begin position="162"/>
        <end position="229"/>
    </location>
</feature>
<dbReference type="Pfam" id="PF03221">
    <property type="entry name" value="HTH_Tnp_Tc5"/>
    <property type="match status" value="1"/>
</dbReference>